<dbReference type="PANTHER" id="PTHR10742:SF342">
    <property type="entry name" value="AMINE OXIDASE"/>
    <property type="match status" value="1"/>
</dbReference>
<keyword evidence="5" id="KW-0073">Auxin biosynthesis</keyword>
<evidence type="ECO:0000256" key="6">
    <source>
        <dbReference type="ARBA" id="ARBA00047321"/>
    </source>
</evidence>
<comment type="catalytic activity">
    <reaction evidence="6">
        <text>L-tryptophan + O2 = indole-3-acetamide + CO2 + H2O</text>
        <dbReference type="Rhea" id="RHEA:16165"/>
        <dbReference type="ChEBI" id="CHEBI:15377"/>
        <dbReference type="ChEBI" id="CHEBI:15379"/>
        <dbReference type="ChEBI" id="CHEBI:16031"/>
        <dbReference type="ChEBI" id="CHEBI:16526"/>
        <dbReference type="ChEBI" id="CHEBI:57912"/>
        <dbReference type="EC" id="1.13.12.3"/>
    </reaction>
</comment>
<organism evidence="8 9">
    <name type="scientific">Paracoccus cavernae</name>
    <dbReference type="NCBI Taxonomy" id="1571207"/>
    <lineage>
        <taxon>Bacteria</taxon>
        <taxon>Pseudomonadati</taxon>
        <taxon>Pseudomonadota</taxon>
        <taxon>Alphaproteobacteria</taxon>
        <taxon>Rhodobacterales</taxon>
        <taxon>Paracoccaceae</taxon>
        <taxon>Paracoccus</taxon>
    </lineage>
</organism>
<evidence type="ECO:0000259" key="7">
    <source>
        <dbReference type="Pfam" id="PF01593"/>
    </source>
</evidence>
<dbReference type="PANTHER" id="PTHR10742">
    <property type="entry name" value="FLAVIN MONOAMINE OXIDASE"/>
    <property type="match status" value="1"/>
</dbReference>
<comment type="similarity">
    <text evidence="2">Belongs to the tryptophan 2-monooxygenase family.</text>
</comment>
<comment type="caution">
    <text evidence="8">The sequence shown here is derived from an EMBL/GenBank/DDBJ whole genome shotgun (WGS) entry which is preliminary data.</text>
</comment>
<feature type="domain" description="Amine oxidase" evidence="7">
    <location>
        <begin position="6"/>
        <end position="170"/>
    </location>
</feature>
<proteinExistence type="inferred from homology"/>
<dbReference type="EMBL" id="JAUFRC010000003">
    <property type="protein sequence ID" value="MDN3714013.1"/>
    <property type="molecule type" value="Genomic_DNA"/>
</dbReference>
<evidence type="ECO:0000256" key="4">
    <source>
        <dbReference type="ARBA" id="ARBA00017871"/>
    </source>
</evidence>
<dbReference type="Gene3D" id="3.50.50.60">
    <property type="entry name" value="FAD/NAD(P)-binding domain"/>
    <property type="match status" value="1"/>
</dbReference>
<accession>A0ABT8DB31</accession>
<dbReference type="EC" id="1.13.12.3" evidence="3"/>
<dbReference type="InterPro" id="IPR050281">
    <property type="entry name" value="Flavin_monoamine_oxidase"/>
</dbReference>
<dbReference type="SUPFAM" id="SSF54373">
    <property type="entry name" value="FAD-linked reductases, C-terminal domain"/>
    <property type="match status" value="1"/>
</dbReference>
<evidence type="ECO:0000256" key="5">
    <source>
        <dbReference type="ARBA" id="ARBA00023070"/>
    </source>
</evidence>
<evidence type="ECO:0000256" key="1">
    <source>
        <dbReference type="ARBA" id="ARBA00004814"/>
    </source>
</evidence>
<gene>
    <name evidence="8" type="ORF">QWZ10_23570</name>
</gene>
<evidence type="ECO:0000313" key="8">
    <source>
        <dbReference type="EMBL" id="MDN3714013.1"/>
    </source>
</evidence>
<evidence type="ECO:0000313" key="9">
    <source>
        <dbReference type="Proteomes" id="UP001243846"/>
    </source>
</evidence>
<protein>
    <recommendedName>
        <fullName evidence="4">Tryptophan 2-monooxygenase</fullName>
        <ecNumber evidence="3">1.13.12.3</ecNumber>
    </recommendedName>
</protein>
<comment type="pathway">
    <text evidence="1">Plant hormone metabolism; auxin biosynthesis.</text>
</comment>
<dbReference type="Gene3D" id="3.90.660.10">
    <property type="match status" value="1"/>
</dbReference>
<evidence type="ECO:0000256" key="3">
    <source>
        <dbReference type="ARBA" id="ARBA00012535"/>
    </source>
</evidence>
<dbReference type="Proteomes" id="UP001243846">
    <property type="component" value="Unassembled WGS sequence"/>
</dbReference>
<dbReference type="SUPFAM" id="SSF51905">
    <property type="entry name" value="FAD/NAD(P)-binding domain"/>
    <property type="match status" value="1"/>
</dbReference>
<dbReference type="InterPro" id="IPR002937">
    <property type="entry name" value="Amino_oxidase"/>
</dbReference>
<dbReference type="InterPro" id="IPR036188">
    <property type="entry name" value="FAD/NAD-bd_sf"/>
</dbReference>
<sequence length="181" mass="20395">MDHNFGPDMTAAIDDVSYASSIKVGLEFKRRFWEQDEHIYGGISYTNTPITLISYPSTNFFSDGPGVLLAAYSWGAASYQFNAIPAEERIEKALEYGALIHPQYREEYSNGVAVAWHRVPWTLGCYGEWRDMAAHYDNACKMDQRTLMAGEHISYLPAWQEGAILSALNAIERLHQHVIGA</sequence>
<keyword evidence="9" id="KW-1185">Reference proteome</keyword>
<evidence type="ECO:0000256" key="2">
    <source>
        <dbReference type="ARBA" id="ARBA00005833"/>
    </source>
</evidence>
<name>A0ABT8DB31_9RHOB</name>
<reference evidence="9" key="1">
    <citation type="journal article" date="2019" name="Int. J. Syst. Evol. Microbiol.">
        <title>The Global Catalogue of Microorganisms (GCM) 10K type strain sequencing project: providing services to taxonomists for standard genome sequencing and annotation.</title>
        <authorList>
            <consortium name="The Broad Institute Genomics Platform"/>
            <consortium name="The Broad Institute Genome Sequencing Center for Infectious Disease"/>
            <person name="Wu L."/>
            <person name="Ma J."/>
        </authorList>
    </citation>
    <scope>NUCLEOTIDE SEQUENCE [LARGE SCALE GENOMIC DNA]</scope>
    <source>
        <strain evidence="9">CECT 8482</strain>
    </source>
</reference>
<dbReference type="Pfam" id="PF01593">
    <property type="entry name" value="Amino_oxidase"/>
    <property type="match status" value="1"/>
</dbReference>